<accession>A0ABU8K545</accession>
<evidence type="ECO:0000313" key="1">
    <source>
        <dbReference type="EMBL" id="MEI9400737.1"/>
    </source>
</evidence>
<protein>
    <submittedName>
        <fullName evidence="1">Uncharacterized protein</fullName>
    </submittedName>
</protein>
<keyword evidence="2" id="KW-1185">Reference proteome</keyword>
<sequence>MENHASSAPNVADFVIHKVLDTFEYSDRGAVVTMVDPQGARIRLHVTIVTGELLCEHIAEAVEQRYGK</sequence>
<dbReference type="Proteomes" id="UP001366503">
    <property type="component" value="Unassembled WGS sequence"/>
</dbReference>
<proteinExistence type="predicted"/>
<evidence type="ECO:0000313" key="2">
    <source>
        <dbReference type="Proteomes" id="UP001366503"/>
    </source>
</evidence>
<reference evidence="1 2" key="1">
    <citation type="submission" date="2022-12" db="EMBL/GenBank/DDBJ databases">
        <authorList>
            <person name="Muema E."/>
        </authorList>
    </citation>
    <scope>NUCLEOTIDE SEQUENCE [LARGE SCALE GENOMIC DNA]</scope>
    <source>
        <strain evidence="2">1330</strain>
    </source>
</reference>
<dbReference type="RefSeq" id="WP_337091041.1">
    <property type="nucleotide sequence ID" value="NZ_JAPYKO010000001.1"/>
</dbReference>
<name>A0ABU8K545_9HYPH</name>
<comment type="caution">
    <text evidence="1">The sequence shown here is derived from an EMBL/GenBank/DDBJ whole genome shotgun (WGS) entry which is preliminary data.</text>
</comment>
<organism evidence="1 2">
    <name type="scientific">Mesorhizobium argentiipisi</name>
    <dbReference type="NCBI Taxonomy" id="3015175"/>
    <lineage>
        <taxon>Bacteria</taxon>
        <taxon>Pseudomonadati</taxon>
        <taxon>Pseudomonadota</taxon>
        <taxon>Alphaproteobacteria</taxon>
        <taxon>Hyphomicrobiales</taxon>
        <taxon>Phyllobacteriaceae</taxon>
        <taxon>Mesorhizobium</taxon>
    </lineage>
</organism>
<gene>
    <name evidence="1" type="ORF">O7A05_00740</name>
</gene>
<dbReference type="EMBL" id="JAPYKO010000001">
    <property type="protein sequence ID" value="MEI9400737.1"/>
    <property type="molecule type" value="Genomic_DNA"/>
</dbReference>